<evidence type="ECO:0000256" key="2">
    <source>
        <dbReference type="SAM" id="Phobius"/>
    </source>
</evidence>
<sequence length="589" mass="62045">MRAARAAARAAAVAACALGPVLGPTPAPAAALAPAAPSPAADTVRLDPAGQVTDRAGALGRREGEVQRALWRLEADAGLQLFVAYVHDFSGHEPQSWADFAAVRNRLGSRDLLLAVATGEGRHAVSADVASGLTAARLREVDRHEISPALRAHDWAGAALGAAHGYSAGPVGSVGTPSTGRLARDTAPGNGGKHVVSLVLPLAGLVVAALLIWYLARHGVPSRRRLVPRRWSSEAAEPPGGTGEDSLERLNSRARGRLIDLDDAVRDRAAELSFATGDPPRELGAAAEETAAALRTRHHLDDPAVRRDGQERRRLLEEILARCETAGHRLEAVRPAQEPGEALRALRPRADALPGHIARAEQAAGLLPPDDPVRAHPQAARERLARVVEELGRADEESRRAVRAAQVAVVQAEALAEGVPRRARELDEARARLAEELPLAEADLAKAREEHALHGLVARAEPVLARAWEARQDPFGALRDLAEVDGRLAEAVGPEREGSERAGRARTLLGHALLVAGSELAAAQDFLAAHRDRIGTAARARLAEAAHHLWRARQAGEEDAALALPMAWRADALAREGRAAAAGDAGAGG</sequence>
<dbReference type="AlphaFoldDB" id="A0A3A9ZI75"/>
<dbReference type="Proteomes" id="UP000272474">
    <property type="component" value="Unassembled WGS sequence"/>
</dbReference>
<evidence type="ECO:0000313" key="5">
    <source>
        <dbReference type="EMBL" id="RKN47047.1"/>
    </source>
</evidence>
<keyword evidence="2" id="KW-1133">Transmembrane helix</keyword>
<keyword evidence="1" id="KW-0175">Coiled coil</keyword>
<dbReference type="InterPro" id="IPR007621">
    <property type="entry name" value="TPM_dom"/>
</dbReference>
<keyword evidence="2" id="KW-0472">Membrane</keyword>
<protein>
    <submittedName>
        <fullName evidence="5">TPM domain-containing protein</fullName>
    </submittedName>
</protein>
<evidence type="ECO:0000256" key="3">
    <source>
        <dbReference type="SAM" id="SignalP"/>
    </source>
</evidence>
<dbReference type="OrthoDB" id="5105562at2"/>
<organism evidence="5 6">
    <name type="scientific">Streptomyces hoynatensis</name>
    <dbReference type="NCBI Taxonomy" id="1141874"/>
    <lineage>
        <taxon>Bacteria</taxon>
        <taxon>Bacillati</taxon>
        <taxon>Actinomycetota</taxon>
        <taxon>Actinomycetes</taxon>
        <taxon>Kitasatosporales</taxon>
        <taxon>Streptomycetaceae</taxon>
        <taxon>Streptomyces</taxon>
    </lineage>
</organism>
<feature type="chain" id="PRO_5017328598" evidence="3">
    <location>
        <begin position="30"/>
        <end position="589"/>
    </location>
</feature>
<keyword evidence="2" id="KW-0812">Transmembrane</keyword>
<evidence type="ECO:0000313" key="6">
    <source>
        <dbReference type="Proteomes" id="UP000272474"/>
    </source>
</evidence>
<dbReference type="Pfam" id="PF04536">
    <property type="entry name" value="TPM_phosphatase"/>
    <property type="match status" value="1"/>
</dbReference>
<evidence type="ECO:0000259" key="4">
    <source>
        <dbReference type="Pfam" id="PF04536"/>
    </source>
</evidence>
<gene>
    <name evidence="5" type="ORF">D7294_02375</name>
</gene>
<dbReference type="Gene3D" id="3.10.310.50">
    <property type="match status" value="1"/>
</dbReference>
<comment type="caution">
    <text evidence="5">The sequence shown here is derived from an EMBL/GenBank/DDBJ whole genome shotgun (WGS) entry which is preliminary data.</text>
</comment>
<feature type="signal peptide" evidence="3">
    <location>
        <begin position="1"/>
        <end position="29"/>
    </location>
</feature>
<feature type="coiled-coil region" evidence="1">
    <location>
        <begin position="423"/>
        <end position="450"/>
    </location>
</feature>
<keyword evidence="3" id="KW-0732">Signal</keyword>
<dbReference type="RefSeq" id="WP_120674825.1">
    <property type="nucleotide sequence ID" value="NZ_RBAL01000001.1"/>
</dbReference>
<dbReference type="EMBL" id="RBAL01000001">
    <property type="protein sequence ID" value="RKN47047.1"/>
    <property type="molecule type" value="Genomic_DNA"/>
</dbReference>
<feature type="domain" description="TPM" evidence="4">
    <location>
        <begin position="52"/>
        <end position="164"/>
    </location>
</feature>
<accession>A0A3A9ZI75</accession>
<feature type="transmembrane region" description="Helical" evidence="2">
    <location>
        <begin position="195"/>
        <end position="216"/>
    </location>
</feature>
<proteinExistence type="predicted"/>
<keyword evidence="6" id="KW-1185">Reference proteome</keyword>
<reference evidence="5 6" key="1">
    <citation type="journal article" date="2014" name="Int. J. Syst. Evol. Microbiol.">
        <title>Streptomyces hoynatensis sp. nov., isolated from deep marine sediment.</title>
        <authorList>
            <person name="Veyisoglu A."/>
            <person name="Sahin N."/>
        </authorList>
    </citation>
    <scope>NUCLEOTIDE SEQUENCE [LARGE SCALE GENOMIC DNA]</scope>
    <source>
        <strain evidence="5 6">KCTC 29097</strain>
    </source>
</reference>
<evidence type="ECO:0000256" key="1">
    <source>
        <dbReference type="SAM" id="Coils"/>
    </source>
</evidence>
<name>A0A3A9ZI75_9ACTN</name>